<comment type="caution">
    <text evidence="2">The sequence shown here is derived from an EMBL/GenBank/DDBJ whole genome shotgun (WGS) entry which is preliminary data.</text>
</comment>
<gene>
    <name evidence="2" type="ORF">FZC79_16430</name>
</gene>
<proteinExistence type="predicted"/>
<feature type="compositionally biased region" description="Basic and acidic residues" evidence="1">
    <location>
        <begin position="1"/>
        <end position="13"/>
    </location>
</feature>
<dbReference type="RefSeq" id="WP_148947870.1">
    <property type="nucleotide sequence ID" value="NZ_JBNILU010000004.1"/>
</dbReference>
<sequence>MKKNQPFEKEGDQRAGAYAGHGAYLDVNEPYPGDSVNEHQDLEFANEIIGREEIKQQNDNL</sequence>
<evidence type="ECO:0000256" key="1">
    <source>
        <dbReference type="SAM" id="MobiDB-lite"/>
    </source>
</evidence>
<name>A0A5D4K9I8_9BACI</name>
<feature type="region of interest" description="Disordered" evidence="1">
    <location>
        <begin position="1"/>
        <end position="37"/>
    </location>
</feature>
<organism evidence="2 3">
    <name type="scientific">Rossellomorea vietnamensis</name>
    <dbReference type="NCBI Taxonomy" id="218284"/>
    <lineage>
        <taxon>Bacteria</taxon>
        <taxon>Bacillati</taxon>
        <taxon>Bacillota</taxon>
        <taxon>Bacilli</taxon>
        <taxon>Bacillales</taxon>
        <taxon>Bacillaceae</taxon>
        <taxon>Rossellomorea</taxon>
    </lineage>
</organism>
<dbReference type="AlphaFoldDB" id="A0A5D4K9I8"/>
<reference evidence="2 3" key="1">
    <citation type="submission" date="2019-08" db="EMBL/GenBank/DDBJ databases">
        <title>Bacillus genomes from the desert of Cuatro Cienegas, Coahuila.</title>
        <authorList>
            <person name="Olmedo-Alvarez G."/>
        </authorList>
    </citation>
    <scope>NUCLEOTIDE SEQUENCE [LARGE SCALE GENOMIC DNA]</scope>
    <source>
        <strain evidence="2 3">CH40_1T</strain>
    </source>
</reference>
<dbReference type="Proteomes" id="UP000323317">
    <property type="component" value="Unassembled WGS sequence"/>
</dbReference>
<dbReference type="EMBL" id="VTEH01000014">
    <property type="protein sequence ID" value="TYR74037.1"/>
    <property type="molecule type" value="Genomic_DNA"/>
</dbReference>
<evidence type="ECO:0000313" key="2">
    <source>
        <dbReference type="EMBL" id="TYR74037.1"/>
    </source>
</evidence>
<evidence type="ECO:0000313" key="3">
    <source>
        <dbReference type="Proteomes" id="UP000323317"/>
    </source>
</evidence>
<protein>
    <submittedName>
        <fullName evidence="2">Uncharacterized protein</fullName>
    </submittedName>
</protein>
<accession>A0A5D4K9I8</accession>